<accession>A0AAD7HCL7</accession>
<name>A0AAD7HCL7_9AGAR</name>
<sequence>MFPFSWFSLKQQAPPVVDLVVTSSGYNPSQDDDLHNDTVRFVETTPTTKGKSALRAAKTETMSSVSAVPTLPQSSGIYNPFLPMDTKAKAEIVLNDPKAKAQIVLHEVKPELEVMLEGIMQLLAQHLSTEECSKLTNRLVVCAEGAMENTKDILDNLLGEQRLTSSNRDNLRDAILIRMYEYQANRIQRTSVSSPPRPSRAPSVASSATFGPVIQAKKEPASSSGNQANNILSVTHTVRTFKSRTSQGSFTYFSCQSPNTLDQPPTLSRKLEVGDLFFHDNTTTKDKQVWLFNRHSSWQDISAEWKAQDLIIHPAKSDQCPHYQG</sequence>
<gene>
    <name evidence="2" type="ORF">B0H16DRAFT_1799325</name>
</gene>
<keyword evidence="3" id="KW-1185">Reference proteome</keyword>
<evidence type="ECO:0000313" key="3">
    <source>
        <dbReference type="Proteomes" id="UP001215598"/>
    </source>
</evidence>
<feature type="region of interest" description="Disordered" evidence="1">
    <location>
        <begin position="188"/>
        <end position="210"/>
    </location>
</feature>
<reference evidence="2" key="1">
    <citation type="submission" date="2023-03" db="EMBL/GenBank/DDBJ databases">
        <title>Massive genome expansion in bonnet fungi (Mycena s.s.) driven by repeated elements and novel gene families across ecological guilds.</title>
        <authorList>
            <consortium name="Lawrence Berkeley National Laboratory"/>
            <person name="Harder C.B."/>
            <person name="Miyauchi S."/>
            <person name="Viragh M."/>
            <person name="Kuo A."/>
            <person name="Thoen E."/>
            <person name="Andreopoulos B."/>
            <person name="Lu D."/>
            <person name="Skrede I."/>
            <person name="Drula E."/>
            <person name="Henrissat B."/>
            <person name="Morin E."/>
            <person name="Kohler A."/>
            <person name="Barry K."/>
            <person name="LaButti K."/>
            <person name="Morin E."/>
            <person name="Salamov A."/>
            <person name="Lipzen A."/>
            <person name="Mereny Z."/>
            <person name="Hegedus B."/>
            <person name="Baldrian P."/>
            <person name="Stursova M."/>
            <person name="Weitz H."/>
            <person name="Taylor A."/>
            <person name="Grigoriev I.V."/>
            <person name="Nagy L.G."/>
            <person name="Martin F."/>
            <person name="Kauserud H."/>
        </authorList>
    </citation>
    <scope>NUCLEOTIDE SEQUENCE</scope>
    <source>
        <strain evidence="2">CBHHK182m</strain>
    </source>
</reference>
<evidence type="ECO:0000313" key="2">
    <source>
        <dbReference type="EMBL" id="KAJ7717323.1"/>
    </source>
</evidence>
<evidence type="ECO:0000256" key="1">
    <source>
        <dbReference type="SAM" id="MobiDB-lite"/>
    </source>
</evidence>
<dbReference type="EMBL" id="JARKIB010000278">
    <property type="protein sequence ID" value="KAJ7717323.1"/>
    <property type="molecule type" value="Genomic_DNA"/>
</dbReference>
<comment type="caution">
    <text evidence="2">The sequence shown here is derived from an EMBL/GenBank/DDBJ whole genome shotgun (WGS) entry which is preliminary data.</text>
</comment>
<protein>
    <submittedName>
        <fullName evidence="2">Uncharacterized protein</fullName>
    </submittedName>
</protein>
<dbReference type="Proteomes" id="UP001215598">
    <property type="component" value="Unassembled WGS sequence"/>
</dbReference>
<dbReference type="AlphaFoldDB" id="A0AAD7HCL7"/>
<proteinExistence type="predicted"/>
<organism evidence="2 3">
    <name type="scientific">Mycena metata</name>
    <dbReference type="NCBI Taxonomy" id="1033252"/>
    <lineage>
        <taxon>Eukaryota</taxon>
        <taxon>Fungi</taxon>
        <taxon>Dikarya</taxon>
        <taxon>Basidiomycota</taxon>
        <taxon>Agaricomycotina</taxon>
        <taxon>Agaricomycetes</taxon>
        <taxon>Agaricomycetidae</taxon>
        <taxon>Agaricales</taxon>
        <taxon>Marasmiineae</taxon>
        <taxon>Mycenaceae</taxon>
        <taxon>Mycena</taxon>
    </lineage>
</organism>